<keyword evidence="7" id="KW-1185">Reference proteome</keyword>
<dbReference type="GO" id="GO:0016787">
    <property type="term" value="F:hydrolase activity"/>
    <property type="evidence" value="ECO:0007669"/>
    <property type="project" value="UniProtKB-UniRule"/>
</dbReference>
<dbReference type="InterPro" id="IPR024654">
    <property type="entry name" value="Calcineurin-like_PHP_lpxH"/>
</dbReference>
<dbReference type="Pfam" id="PF12850">
    <property type="entry name" value="Metallophos_2"/>
    <property type="match status" value="1"/>
</dbReference>
<evidence type="ECO:0000259" key="5">
    <source>
        <dbReference type="Pfam" id="PF12850"/>
    </source>
</evidence>
<dbReference type="EMBL" id="JACHFW010000004">
    <property type="protein sequence ID" value="MBB5264321.1"/>
    <property type="molecule type" value="Genomic_DNA"/>
</dbReference>
<proteinExistence type="inferred from homology"/>
<comment type="similarity">
    <text evidence="1 4">Belongs to the metallophosphoesterase superfamily. YfcE family.</text>
</comment>
<evidence type="ECO:0000256" key="2">
    <source>
        <dbReference type="ARBA" id="ARBA00022723"/>
    </source>
</evidence>
<dbReference type="Proteomes" id="UP000543642">
    <property type="component" value="Unassembled WGS sequence"/>
</dbReference>
<comment type="caution">
    <text evidence="6">The sequence shown here is derived from an EMBL/GenBank/DDBJ whole genome shotgun (WGS) entry which is preliminary data.</text>
</comment>
<feature type="domain" description="Calcineurin-like phosphoesterase" evidence="5">
    <location>
        <begin position="3"/>
        <end position="138"/>
    </location>
</feature>
<organism evidence="6 7">
    <name type="scientific">Catenibacillus scindens</name>
    <dbReference type="NCBI Taxonomy" id="673271"/>
    <lineage>
        <taxon>Bacteria</taxon>
        <taxon>Bacillati</taxon>
        <taxon>Bacillota</taxon>
        <taxon>Clostridia</taxon>
        <taxon>Lachnospirales</taxon>
        <taxon>Lachnospiraceae</taxon>
        <taxon>Catenibacillus</taxon>
    </lineage>
</organism>
<dbReference type="EC" id="3.1.4.-" evidence="4"/>
<dbReference type="InterPro" id="IPR029052">
    <property type="entry name" value="Metallo-depent_PP-like"/>
</dbReference>
<dbReference type="NCBIfam" id="TIGR00040">
    <property type="entry name" value="yfcE"/>
    <property type="match status" value="1"/>
</dbReference>
<protein>
    <recommendedName>
        <fullName evidence="4">Phosphoesterase</fullName>
        <ecNumber evidence="4">3.1.4.-</ecNumber>
    </recommendedName>
</protein>
<dbReference type="PANTHER" id="PTHR11124">
    <property type="entry name" value="VACUOLAR SORTING PROTEIN VPS29"/>
    <property type="match status" value="1"/>
</dbReference>
<evidence type="ECO:0000313" key="7">
    <source>
        <dbReference type="Proteomes" id="UP000543642"/>
    </source>
</evidence>
<comment type="cofactor">
    <cofactor evidence="4">
        <name>a divalent metal cation</name>
        <dbReference type="ChEBI" id="CHEBI:60240"/>
    </cofactor>
</comment>
<dbReference type="Gene3D" id="3.60.21.10">
    <property type="match status" value="1"/>
</dbReference>
<name>A0A7W8H9E5_9FIRM</name>
<dbReference type="SUPFAM" id="SSF56300">
    <property type="entry name" value="Metallo-dependent phosphatases"/>
    <property type="match status" value="1"/>
</dbReference>
<keyword evidence="2 4" id="KW-0479">Metal-binding</keyword>
<dbReference type="AlphaFoldDB" id="A0A7W8H9E5"/>
<evidence type="ECO:0000256" key="4">
    <source>
        <dbReference type="RuleBase" id="RU362039"/>
    </source>
</evidence>
<dbReference type="InterPro" id="IPR020935">
    <property type="entry name" value="PdiEstase_YfcE_CS"/>
</dbReference>
<dbReference type="GO" id="GO:0046872">
    <property type="term" value="F:metal ion binding"/>
    <property type="evidence" value="ECO:0007669"/>
    <property type="project" value="UniProtKB-KW"/>
</dbReference>
<dbReference type="PROSITE" id="PS01269">
    <property type="entry name" value="UPF0025"/>
    <property type="match status" value="1"/>
</dbReference>
<gene>
    <name evidence="6" type="ORF">HNP82_001432</name>
</gene>
<dbReference type="InterPro" id="IPR000979">
    <property type="entry name" value="Phosphodiesterase_MJ0936/Vps29"/>
</dbReference>
<evidence type="ECO:0000313" key="6">
    <source>
        <dbReference type="EMBL" id="MBB5264321.1"/>
    </source>
</evidence>
<evidence type="ECO:0000256" key="3">
    <source>
        <dbReference type="ARBA" id="ARBA00022801"/>
    </source>
</evidence>
<evidence type="ECO:0000256" key="1">
    <source>
        <dbReference type="ARBA" id="ARBA00008950"/>
    </source>
</evidence>
<reference evidence="6 7" key="1">
    <citation type="submission" date="2020-08" db="EMBL/GenBank/DDBJ databases">
        <title>Genomic Encyclopedia of Type Strains, Phase IV (KMG-IV): sequencing the most valuable type-strain genomes for metagenomic binning, comparative biology and taxonomic classification.</title>
        <authorList>
            <person name="Goeker M."/>
        </authorList>
    </citation>
    <scope>NUCLEOTIDE SEQUENCE [LARGE SCALE GENOMIC DNA]</scope>
    <source>
        <strain evidence="6 7">DSM 106146</strain>
    </source>
</reference>
<sequence>MIKIAVLSDTHNLLRPQVLEIAAGCQAIIHAGDFSRESVLDAFRPLGNIYVVRGNNDQSWAGYLKDTLRFQIGGIRFFLTHNKKDVDRRLDDVDVVIFGHSHKYFQQMIDGRLWLNPGSCGYSRFGGEVTMAVMEIDENSRTWAVEKIVLPLERMQ</sequence>
<dbReference type="RefSeq" id="WP_183772872.1">
    <property type="nucleotide sequence ID" value="NZ_CAWVEG010000151.1"/>
</dbReference>
<keyword evidence="3" id="KW-0378">Hydrolase</keyword>
<accession>A0A7W8H9E5</accession>